<evidence type="ECO:0000313" key="3">
    <source>
        <dbReference type="EMBL" id="KAK3108521.1"/>
    </source>
</evidence>
<dbReference type="Pfam" id="PF00067">
    <property type="entry name" value="p450"/>
    <property type="match status" value="1"/>
</dbReference>
<dbReference type="Proteomes" id="UP001186944">
    <property type="component" value="Unassembled WGS sequence"/>
</dbReference>
<accession>A0AA89CDW4</accession>
<sequence>MGPIIGPKNGLEKSLPYNTVMSHITPLCLIYYCYGSSKPSSIPGPDPSTEQDGNLPDISRAGSLHEYLLDLHKTYGDIASFWMGRQFVVSICSPELFKEHQNVFDRPPELFKLFETFLGPKSIQYANKGDGRKRRNNYDKMLAHEKLKEYYHIFQNVADDLEKKWGQLVKEEHIPLGQYMSAFAIKVVLNTLFGEYFTTDKEILAFRRNYDICWSELERSLTDQPDPDSPRVKAFEDANKIITSLIKKAIEHRKKVPPNSDSELLIDSLIDNASDEEELLSDAITYAVGGFHTTGNVLTWGFYFLATHEDFQEKAVKEIKQVLGNENVDASNMSRLKYLHQILDETMRCAVVAPWAARFQDFDSELGGHKIPKNTPVIHALGVSLQNEKYFPLPNKFDPDRFNTENSKGRPSMAFQPFGFAGKRVCPGYRFAYAEAIVCLVTLLRKFKVKMVEGQVVTPVHGLVTHPEEEIWVKIQKR</sequence>
<organism evidence="3 4">
    <name type="scientific">Pinctada imbricata</name>
    <name type="common">Atlantic pearl-oyster</name>
    <name type="synonym">Pinctada martensii</name>
    <dbReference type="NCBI Taxonomy" id="66713"/>
    <lineage>
        <taxon>Eukaryota</taxon>
        <taxon>Metazoa</taxon>
        <taxon>Spiralia</taxon>
        <taxon>Lophotrochozoa</taxon>
        <taxon>Mollusca</taxon>
        <taxon>Bivalvia</taxon>
        <taxon>Autobranchia</taxon>
        <taxon>Pteriomorphia</taxon>
        <taxon>Pterioida</taxon>
        <taxon>Pterioidea</taxon>
        <taxon>Pteriidae</taxon>
        <taxon>Pinctada</taxon>
    </lineage>
</organism>
<dbReference type="GO" id="GO:0004497">
    <property type="term" value="F:monooxygenase activity"/>
    <property type="evidence" value="ECO:0007669"/>
    <property type="project" value="InterPro"/>
</dbReference>
<dbReference type="InterPro" id="IPR036396">
    <property type="entry name" value="Cyt_P450_sf"/>
</dbReference>
<comment type="caution">
    <text evidence="3">The sequence shown here is derived from an EMBL/GenBank/DDBJ whole genome shotgun (WGS) entry which is preliminary data.</text>
</comment>
<name>A0AA89CDW4_PINIB</name>
<comment type="similarity">
    <text evidence="1">Belongs to the cytochrome P450 family.</text>
</comment>
<comment type="cofactor">
    <cofactor evidence="2">
        <name>heme</name>
        <dbReference type="ChEBI" id="CHEBI:30413"/>
    </cofactor>
</comment>
<dbReference type="InterPro" id="IPR052666">
    <property type="entry name" value="CYP450_20A1-like"/>
</dbReference>
<dbReference type="AlphaFoldDB" id="A0AA89CDW4"/>
<reference evidence="3" key="1">
    <citation type="submission" date="2019-08" db="EMBL/GenBank/DDBJ databases">
        <title>The improved chromosome-level genome for the pearl oyster Pinctada fucata martensii using PacBio sequencing and Hi-C.</title>
        <authorList>
            <person name="Zheng Z."/>
        </authorList>
    </citation>
    <scope>NUCLEOTIDE SEQUENCE</scope>
    <source>
        <strain evidence="3">ZZ-2019</strain>
        <tissue evidence="3">Adductor muscle</tissue>
    </source>
</reference>
<gene>
    <name evidence="3" type="ORF">FSP39_009786</name>
</gene>
<dbReference type="InterPro" id="IPR002401">
    <property type="entry name" value="Cyt_P450_E_grp-I"/>
</dbReference>
<dbReference type="GO" id="GO:0016020">
    <property type="term" value="C:membrane"/>
    <property type="evidence" value="ECO:0007669"/>
    <property type="project" value="TreeGrafter"/>
</dbReference>
<proteinExistence type="inferred from homology"/>
<dbReference type="SUPFAM" id="SSF48264">
    <property type="entry name" value="Cytochrome P450"/>
    <property type="match status" value="1"/>
</dbReference>
<evidence type="ECO:0000256" key="2">
    <source>
        <dbReference type="PIRSR" id="PIRSR602401-1"/>
    </source>
</evidence>
<dbReference type="GO" id="GO:0005506">
    <property type="term" value="F:iron ion binding"/>
    <property type="evidence" value="ECO:0007669"/>
    <property type="project" value="InterPro"/>
</dbReference>
<dbReference type="PANTHER" id="PTHR24280">
    <property type="entry name" value="CYTOCHROME P450 20A1"/>
    <property type="match status" value="1"/>
</dbReference>
<dbReference type="InterPro" id="IPR001128">
    <property type="entry name" value="Cyt_P450"/>
</dbReference>
<keyword evidence="4" id="KW-1185">Reference proteome</keyword>
<keyword evidence="2" id="KW-0408">Iron</keyword>
<keyword evidence="2" id="KW-0479">Metal-binding</keyword>
<dbReference type="PANTHER" id="PTHR24280:SF4">
    <property type="entry name" value="CYTOCHROME P450 20A1"/>
    <property type="match status" value="1"/>
</dbReference>
<dbReference type="GO" id="GO:0020037">
    <property type="term" value="F:heme binding"/>
    <property type="evidence" value="ECO:0007669"/>
    <property type="project" value="InterPro"/>
</dbReference>
<evidence type="ECO:0000256" key="1">
    <source>
        <dbReference type="ARBA" id="ARBA00010617"/>
    </source>
</evidence>
<dbReference type="GO" id="GO:0016705">
    <property type="term" value="F:oxidoreductase activity, acting on paired donors, with incorporation or reduction of molecular oxygen"/>
    <property type="evidence" value="ECO:0007669"/>
    <property type="project" value="InterPro"/>
</dbReference>
<evidence type="ECO:0008006" key="5">
    <source>
        <dbReference type="Google" id="ProtNLM"/>
    </source>
</evidence>
<protein>
    <recommendedName>
        <fullName evidence="5">Cytochrome P450 20A1</fullName>
    </recommendedName>
</protein>
<dbReference type="Gene3D" id="1.10.630.10">
    <property type="entry name" value="Cytochrome P450"/>
    <property type="match status" value="1"/>
</dbReference>
<feature type="binding site" description="axial binding residue" evidence="2">
    <location>
        <position position="426"/>
    </location>
    <ligand>
        <name>heme</name>
        <dbReference type="ChEBI" id="CHEBI:30413"/>
    </ligand>
    <ligandPart>
        <name>Fe</name>
        <dbReference type="ChEBI" id="CHEBI:18248"/>
    </ligandPart>
</feature>
<evidence type="ECO:0000313" key="4">
    <source>
        <dbReference type="Proteomes" id="UP001186944"/>
    </source>
</evidence>
<keyword evidence="2" id="KW-0349">Heme</keyword>
<dbReference type="PRINTS" id="PR00463">
    <property type="entry name" value="EP450I"/>
</dbReference>
<dbReference type="EMBL" id="VSWD01000001">
    <property type="protein sequence ID" value="KAK3108521.1"/>
    <property type="molecule type" value="Genomic_DNA"/>
</dbReference>